<organism evidence="5 6">
    <name type="scientific">Polymorphobacter multimanifer</name>
    <dbReference type="NCBI Taxonomy" id="1070431"/>
    <lineage>
        <taxon>Bacteria</taxon>
        <taxon>Pseudomonadati</taxon>
        <taxon>Pseudomonadota</taxon>
        <taxon>Alphaproteobacteria</taxon>
        <taxon>Sphingomonadales</taxon>
        <taxon>Sphingosinicellaceae</taxon>
        <taxon>Polymorphobacter</taxon>
    </lineage>
</organism>
<evidence type="ECO:0000256" key="1">
    <source>
        <dbReference type="ARBA" id="ARBA00023015"/>
    </source>
</evidence>
<dbReference type="InterPro" id="IPR018060">
    <property type="entry name" value="HTH_AraC"/>
</dbReference>
<evidence type="ECO:0000256" key="2">
    <source>
        <dbReference type="ARBA" id="ARBA00023125"/>
    </source>
</evidence>
<dbReference type="PANTHER" id="PTHR47893">
    <property type="entry name" value="REGULATORY PROTEIN PCHR"/>
    <property type="match status" value="1"/>
</dbReference>
<dbReference type="SUPFAM" id="SSF46689">
    <property type="entry name" value="Homeodomain-like"/>
    <property type="match status" value="1"/>
</dbReference>
<keyword evidence="1" id="KW-0805">Transcription regulation</keyword>
<dbReference type="InterPro" id="IPR018062">
    <property type="entry name" value="HTH_AraC-typ_CS"/>
</dbReference>
<dbReference type="GO" id="GO:0043565">
    <property type="term" value="F:sequence-specific DNA binding"/>
    <property type="evidence" value="ECO:0007669"/>
    <property type="project" value="InterPro"/>
</dbReference>
<keyword evidence="6" id="KW-1185">Reference proteome</keyword>
<dbReference type="PROSITE" id="PS01124">
    <property type="entry name" value="HTH_ARAC_FAMILY_2"/>
    <property type="match status" value="1"/>
</dbReference>
<dbReference type="Gene3D" id="1.10.10.60">
    <property type="entry name" value="Homeodomain-like"/>
    <property type="match status" value="1"/>
</dbReference>
<comment type="caution">
    <text evidence="5">The sequence shown here is derived from an EMBL/GenBank/DDBJ whole genome shotgun (WGS) entry which is preliminary data.</text>
</comment>
<evidence type="ECO:0000256" key="3">
    <source>
        <dbReference type="ARBA" id="ARBA00023163"/>
    </source>
</evidence>
<dbReference type="EMBL" id="JACIIV010000051">
    <property type="protein sequence ID" value="MBB6229445.1"/>
    <property type="molecule type" value="Genomic_DNA"/>
</dbReference>
<dbReference type="PROSITE" id="PS00041">
    <property type="entry name" value="HTH_ARAC_FAMILY_1"/>
    <property type="match status" value="1"/>
</dbReference>
<keyword evidence="3" id="KW-0804">Transcription</keyword>
<gene>
    <name evidence="5" type="ORF">FHS79_003648</name>
</gene>
<reference evidence="5 6" key="1">
    <citation type="submission" date="2020-08" db="EMBL/GenBank/DDBJ databases">
        <title>Genomic Encyclopedia of Type Strains, Phase IV (KMG-IV): sequencing the most valuable type-strain genomes for metagenomic binning, comparative biology and taxonomic classification.</title>
        <authorList>
            <person name="Goeker M."/>
        </authorList>
    </citation>
    <scope>NUCLEOTIDE SEQUENCE [LARGE SCALE GENOMIC DNA]</scope>
    <source>
        <strain evidence="5 6">DSM 102189</strain>
    </source>
</reference>
<name>A0A841LI07_9SPHN</name>
<evidence type="ECO:0000313" key="5">
    <source>
        <dbReference type="EMBL" id="MBB6229445.1"/>
    </source>
</evidence>
<dbReference type="Pfam" id="PF12833">
    <property type="entry name" value="HTH_18"/>
    <property type="match status" value="1"/>
</dbReference>
<dbReference type="InterPro" id="IPR053142">
    <property type="entry name" value="PchR_regulatory_protein"/>
</dbReference>
<dbReference type="RefSeq" id="WP_184203138.1">
    <property type="nucleotide sequence ID" value="NZ_BMOX01000123.1"/>
</dbReference>
<keyword evidence="2 5" id="KW-0238">DNA-binding</keyword>
<dbReference type="Proteomes" id="UP000538147">
    <property type="component" value="Unassembled WGS sequence"/>
</dbReference>
<feature type="domain" description="HTH araC/xylS-type" evidence="4">
    <location>
        <begin position="187"/>
        <end position="283"/>
    </location>
</feature>
<evidence type="ECO:0000313" key="6">
    <source>
        <dbReference type="Proteomes" id="UP000538147"/>
    </source>
</evidence>
<dbReference type="GO" id="GO:0003700">
    <property type="term" value="F:DNA-binding transcription factor activity"/>
    <property type="evidence" value="ECO:0007669"/>
    <property type="project" value="InterPro"/>
</dbReference>
<proteinExistence type="predicted"/>
<dbReference type="InterPro" id="IPR009057">
    <property type="entry name" value="Homeodomain-like_sf"/>
</dbReference>
<protein>
    <submittedName>
        <fullName evidence="5">AraC-like DNA-binding protein</fullName>
    </submittedName>
</protein>
<dbReference type="PANTHER" id="PTHR47893:SF1">
    <property type="entry name" value="REGULATORY PROTEIN PCHR"/>
    <property type="match status" value="1"/>
</dbReference>
<sequence length="290" mass="31588">MSLSDTDALDQLLSLATPAEEADRIELEPDVSFWRSTGRAPPAGLAYEATIPEGLHFSAGNAEVTTVIAGRTFAFRGFIAAHFRADVPLMCASRTEPGTRWTSLGLWVDARSELFEVLGDGLGALPEPRPANLQLCALITNRTAASFKGVARSYALRADGYAMLAHIHEDGRLATGTPDKRRKEAIKLARLILDQEYPDPPSLAELARRVGLNRRYLTGDFSAVNGMSIARYITRLRLGHADAMLATGIPVAEAALRVGLTPSHFAQAYRRRFGHPPSERLPFEVPRSIA</sequence>
<dbReference type="AlphaFoldDB" id="A0A841LI07"/>
<evidence type="ECO:0000259" key="4">
    <source>
        <dbReference type="PROSITE" id="PS01124"/>
    </source>
</evidence>
<dbReference type="SMART" id="SM00342">
    <property type="entry name" value="HTH_ARAC"/>
    <property type="match status" value="1"/>
</dbReference>
<accession>A0A841LI07</accession>